<organism evidence="3 5">
    <name type="scientific">Dracunculus medinensis</name>
    <name type="common">Guinea worm</name>
    <dbReference type="NCBI Taxonomy" id="318479"/>
    <lineage>
        <taxon>Eukaryota</taxon>
        <taxon>Metazoa</taxon>
        <taxon>Ecdysozoa</taxon>
        <taxon>Nematoda</taxon>
        <taxon>Chromadorea</taxon>
        <taxon>Rhabditida</taxon>
        <taxon>Spirurina</taxon>
        <taxon>Dracunculoidea</taxon>
        <taxon>Dracunculidae</taxon>
        <taxon>Dracunculus</taxon>
    </lineage>
</organism>
<keyword evidence="4" id="KW-1185">Reference proteome</keyword>
<dbReference type="WBParaSite" id="DME_0001021401-mRNA-1">
    <property type="protein sequence ID" value="DME_0001021401-mRNA-1"/>
    <property type="gene ID" value="DME_0001021401"/>
</dbReference>
<evidence type="ECO:0000313" key="2">
    <source>
        <dbReference type="EMBL" id="VDN53748.1"/>
    </source>
</evidence>
<reference evidence="2 4" key="2">
    <citation type="submission" date="2018-11" db="EMBL/GenBank/DDBJ databases">
        <authorList>
            <consortium name="Pathogen Informatics"/>
        </authorList>
    </citation>
    <scope>NUCLEOTIDE SEQUENCE [LARGE SCALE GENOMIC DNA]</scope>
</reference>
<keyword evidence="1" id="KW-0812">Transmembrane</keyword>
<evidence type="ECO:0000313" key="5">
    <source>
        <dbReference type="WBParaSite" id="DME_0001021401-mRNA-1"/>
    </source>
</evidence>
<sequence>MNDCIIVSLLGRPSSLPRLIEGKHRERNSFIDNIHSMMLENDADNTICRENLLYNPYDCYFHYRLQLIRKLCRYNAITFTLTYLITDQSTDTNDYATCNYEKCAIKQFNWDSFEYLTLEQKWVWSMATFIAALGDSVGMWLGLSIFGLIQACVFKQYKLDGP</sequence>
<dbReference type="OrthoDB" id="10068240at2759"/>
<keyword evidence="1" id="KW-1133">Transmembrane helix</keyword>
<evidence type="ECO:0000256" key="1">
    <source>
        <dbReference type="SAM" id="Phobius"/>
    </source>
</evidence>
<proteinExistence type="predicted"/>
<feature type="transmembrane region" description="Helical" evidence="1">
    <location>
        <begin position="122"/>
        <end position="149"/>
    </location>
</feature>
<evidence type="ECO:0000313" key="4">
    <source>
        <dbReference type="Proteomes" id="UP000274756"/>
    </source>
</evidence>
<dbReference type="Proteomes" id="UP000274756">
    <property type="component" value="Unassembled WGS sequence"/>
</dbReference>
<dbReference type="AlphaFoldDB" id="A0A158Q6I9"/>
<evidence type="ECO:0000313" key="3">
    <source>
        <dbReference type="Proteomes" id="UP000038040"/>
    </source>
</evidence>
<dbReference type="EMBL" id="UYYG01000174">
    <property type="protein sequence ID" value="VDN53748.1"/>
    <property type="molecule type" value="Genomic_DNA"/>
</dbReference>
<dbReference type="Proteomes" id="UP000038040">
    <property type="component" value="Unplaced"/>
</dbReference>
<protein>
    <submittedName>
        <fullName evidence="5">MFS_1_like domain-containing protein</fullName>
    </submittedName>
</protein>
<reference evidence="5" key="1">
    <citation type="submission" date="2016-04" db="UniProtKB">
        <authorList>
            <consortium name="WormBaseParasite"/>
        </authorList>
    </citation>
    <scope>IDENTIFICATION</scope>
</reference>
<keyword evidence="1" id="KW-0472">Membrane</keyword>
<name>A0A158Q6I9_DRAME</name>
<accession>A0A158Q6I9</accession>
<gene>
    <name evidence="2" type="ORF">DME_LOCUS3721</name>
</gene>